<dbReference type="EMBL" id="OENE01000035">
    <property type="protein sequence ID" value="SOU89463.1"/>
    <property type="molecule type" value="Genomic_DNA"/>
</dbReference>
<evidence type="ECO:0000313" key="2">
    <source>
        <dbReference type="Proteomes" id="UP000490060"/>
    </source>
</evidence>
<accession>A0A2I2MA85</accession>
<protein>
    <submittedName>
        <fullName evidence="1">Uncharacterized protein</fullName>
    </submittedName>
</protein>
<dbReference type="Proteomes" id="UP000490060">
    <property type="component" value="Unassembled WGS sequence"/>
</dbReference>
<dbReference type="AlphaFoldDB" id="A0A2I2MA85"/>
<sequence>MEGLIEKYEAKLQFITKSLEQTKHLMDSDLLEIMEGIKSLVSEMVDDLKKEAE</sequence>
<evidence type="ECO:0000313" key="1">
    <source>
        <dbReference type="EMBL" id="SOU89463.1"/>
    </source>
</evidence>
<organism evidence="1 2">
    <name type="scientific">Tenacibaculum finnmarkense genomovar ulcerans</name>
    <dbReference type="NCBI Taxonomy" id="2781388"/>
    <lineage>
        <taxon>Bacteria</taxon>
        <taxon>Pseudomonadati</taxon>
        <taxon>Bacteroidota</taxon>
        <taxon>Flavobacteriia</taxon>
        <taxon>Flavobacteriales</taxon>
        <taxon>Flavobacteriaceae</taxon>
        <taxon>Tenacibaculum</taxon>
        <taxon>Tenacibaculum finnmarkense</taxon>
    </lineage>
</organism>
<reference evidence="1 2" key="1">
    <citation type="submission" date="2017-11" db="EMBL/GenBank/DDBJ databases">
        <authorList>
            <person name="Duchaud E."/>
        </authorList>
    </citation>
    <scope>NUCLEOTIDE SEQUENCE [LARGE SCALE GENOMIC DNA]</scope>
    <source>
        <strain evidence="1 2">TNO010</strain>
    </source>
</reference>
<proteinExistence type="predicted"/>
<dbReference type="RefSeq" id="WP_172505703.1">
    <property type="nucleotide sequence ID" value="NZ_OENE01000035.1"/>
</dbReference>
<name>A0A2I2MA85_9FLAO</name>
<gene>
    <name evidence="1" type="ORF">TNO010_400038</name>
</gene>